<reference evidence="1" key="1">
    <citation type="journal article" date="2020" name="Stud. Mycol.">
        <title>101 Dothideomycetes genomes: a test case for predicting lifestyles and emergence of pathogens.</title>
        <authorList>
            <person name="Haridas S."/>
            <person name="Albert R."/>
            <person name="Binder M."/>
            <person name="Bloem J."/>
            <person name="Labutti K."/>
            <person name="Salamov A."/>
            <person name="Andreopoulos B."/>
            <person name="Baker S."/>
            <person name="Barry K."/>
            <person name="Bills G."/>
            <person name="Bluhm B."/>
            <person name="Cannon C."/>
            <person name="Castanera R."/>
            <person name="Culley D."/>
            <person name="Daum C."/>
            <person name="Ezra D."/>
            <person name="Gonzalez J."/>
            <person name="Henrissat B."/>
            <person name="Kuo A."/>
            <person name="Liang C."/>
            <person name="Lipzen A."/>
            <person name="Lutzoni F."/>
            <person name="Magnuson J."/>
            <person name="Mondo S."/>
            <person name="Nolan M."/>
            <person name="Ohm R."/>
            <person name="Pangilinan J."/>
            <person name="Park H.-J."/>
            <person name="Ramirez L."/>
            <person name="Alfaro M."/>
            <person name="Sun H."/>
            <person name="Tritt A."/>
            <person name="Yoshinaga Y."/>
            <person name="Zwiers L.-H."/>
            <person name="Turgeon B."/>
            <person name="Goodwin S."/>
            <person name="Spatafora J."/>
            <person name="Crous P."/>
            <person name="Grigoriev I."/>
        </authorList>
    </citation>
    <scope>NUCLEOTIDE SEQUENCE</scope>
    <source>
        <strain evidence="1">CBS 133067</strain>
    </source>
</reference>
<dbReference type="AlphaFoldDB" id="A0A9P4IIT2"/>
<comment type="caution">
    <text evidence="1">The sequence shown here is derived from an EMBL/GenBank/DDBJ whole genome shotgun (WGS) entry which is preliminary data.</text>
</comment>
<sequence length="168" mass="18871">MSNSSTSREWFPVFRVMTSSPPFIHHTIFVETDSPSLGTGHTYHMNGSVGSDDRPMMREYRYNARPEDSKRWPFVAREPLGVVRVQDYFGAGEDEAAIQEEAGDELHSEDVVKPLGLGVGGKFRQVCDDVPEPSRNNQCMVWVDQAVNLLKEKGVLLEEVDTPSRGEN</sequence>
<dbReference type="InterPro" id="IPR046670">
    <property type="entry name" value="DUF6540"/>
</dbReference>
<dbReference type="EMBL" id="ML978125">
    <property type="protein sequence ID" value="KAF2099242.1"/>
    <property type="molecule type" value="Genomic_DNA"/>
</dbReference>
<accession>A0A9P4IIT2</accession>
<dbReference type="Pfam" id="PF20174">
    <property type="entry name" value="DUF6540"/>
    <property type="match status" value="1"/>
</dbReference>
<evidence type="ECO:0000313" key="1">
    <source>
        <dbReference type="EMBL" id="KAF2099242.1"/>
    </source>
</evidence>
<evidence type="ECO:0000313" key="2">
    <source>
        <dbReference type="Proteomes" id="UP000799772"/>
    </source>
</evidence>
<keyword evidence="2" id="KW-1185">Reference proteome</keyword>
<protein>
    <submittedName>
        <fullName evidence="1">Uncharacterized protein</fullName>
    </submittedName>
</protein>
<dbReference type="Proteomes" id="UP000799772">
    <property type="component" value="Unassembled WGS sequence"/>
</dbReference>
<gene>
    <name evidence="1" type="ORF">NA57DRAFT_55218</name>
</gene>
<organism evidence="1 2">
    <name type="scientific">Rhizodiscina lignyota</name>
    <dbReference type="NCBI Taxonomy" id="1504668"/>
    <lineage>
        <taxon>Eukaryota</taxon>
        <taxon>Fungi</taxon>
        <taxon>Dikarya</taxon>
        <taxon>Ascomycota</taxon>
        <taxon>Pezizomycotina</taxon>
        <taxon>Dothideomycetes</taxon>
        <taxon>Pleosporomycetidae</taxon>
        <taxon>Aulographales</taxon>
        <taxon>Rhizodiscinaceae</taxon>
        <taxon>Rhizodiscina</taxon>
    </lineage>
</organism>
<proteinExistence type="predicted"/>
<name>A0A9P4IIT2_9PEZI</name>